<feature type="region of interest" description="Disordered" evidence="1">
    <location>
        <begin position="167"/>
        <end position="186"/>
    </location>
</feature>
<proteinExistence type="predicted"/>
<protein>
    <submittedName>
        <fullName evidence="2">Uncharacterized protein</fullName>
    </submittedName>
</protein>
<dbReference type="PANTHER" id="PTHR28152">
    <property type="entry name" value="HYDROXYACYL-THIOESTER DEHYDRATASE TYPE 2, MITOCHONDRIAL"/>
    <property type="match status" value="1"/>
</dbReference>
<sequence>MSLARWTSQIKNARWTWDDTVSLGQLKHLRTLLNEIIPSKTWTLYGTSLLFNNQTNASLGSDGYDNYQAPQENGKQLFDRRMWVSGSLKFRKTPRIGESLRCIERIQSVRRVGDSVFVAVSRETRKLDFDSEVEGGSVKVGNENTGDVLVSELRSLVYKWRADASENTETKTTESSSTVTQNETNPDTTLEFTISASQVSRFSALQYNIHKIHYNCDYCLSEGLSDVIVSGPMLVNIMLHYFASRYPKAAIESFSYRMSEPCYVDRQLRISMENGEKNVEIAVWEGNKKLCNGTAKKSTG</sequence>
<evidence type="ECO:0000256" key="1">
    <source>
        <dbReference type="SAM" id="MobiDB-lite"/>
    </source>
</evidence>
<dbReference type="PANTHER" id="PTHR28152:SF1">
    <property type="entry name" value="HYDROXYACYL-THIOESTER DEHYDRATASE TYPE 2, MITOCHONDRIAL"/>
    <property type="match status" value="1"/>
</dbReference>
<evidence type="ECO:0000313" key="2">
    <source>
        <dbReference type="EMBL" id="QWU88816.1"/>
    </source>
</evidence>
<gene>
    <name evidence="2" type="ORF">CA3LBN_003124</name>
</gene>
<accession>A0ABX8I6B0</accession>
<evidence type="ECO:0000313" key="3">
    <source>
        <dbReference type="Proteomes" id="UP000825434"/>
    </source>
</evidence>
<dbReference type="SUPFAM" id="SSF54637">
    <property type="entry name" value="Thioesterase/thiol ester dehydrase-isomerase"/>
    <property type="match status" value="1"/>
</dbReference>
<dbReference type="InterPro" id="IPR029069">
    <property type="entry name" value="HotDog_dom_sf"/>
</dbReference>
<dbReference type="InterPro" id="IPR052741">
    <property type="entry name" value="Mitochondrial_HTD2"/>
</dbReference>
<keyword evidence="3" id="KW-1185">Reference proteome</keyword>
<dbReference type="Gene3D" id="3.10.129.10">
    <property type="entry name" value="Hotdog Thioesterase"/>
    <property type="match status" value="1"/>
</dbReference>
<reference evidence="2 3" key="1">
    <citation type="submission" date="2021-06" db="EMBL/GenBank/DDBJ databases">
        <title>Candida outbreak in Lebanon.</title>
        <authorList>
            <person name="Finianos M."/>
        </authorList>
    </citation>
    <scope>NUCLEOTIDE SEQUENCE [LARGE SCALE GENOMIC DNA]</scope>
    <source>
        <strain evidence="2">CA3LBN</strain>
    </source>
</reference>
<dbReference type="Proteomes" id="UP000825434">
    <property type="component" value="Chromosome 3"/>
</dbReference>
<organism evidence="2 3">
    <name type="scientific">Candidozyma haemuli</name>
    <dbReference type="NCBI Taxonomy" id="45357"/>
    <lineage>
        <taxon>Eukaryota</taxon>
        <taxon>Fungi</taxon>
        <taxon>Dikarya</taxon>
        <taxon>Ascomycota</taxon>
        <taxon>Saccharomycotina</taxon>
        <taxon>Pichiomycetes</taxon>
        <taxon>Metschnikowiaceae</taxon>
        <taxon>Candidozyma</taxon>
    </lineage>
</organism>
<name>A0ABX8I6B0_9ASCO</name>
<dbReference type="EMBL" id="CP076663">
    <property type="protein sequence ID" value="QWU88816.1"/>
    <property type="molecule type" value="Genomic_DNA"/>
</dbReference>